<dbReference type="InterPro" id="IPR036890">
    <property type="entry name" value="HATPase_C_sf"/>
</dbReference>
<dbReference type="PANTHER" id="PTHR35526">
    <property type="entry name" value="ANTI-SIGMA-F FACTOR RSBW-RELATED"/>
    <property type="match status" value="1"/>
</dbReference>
<dbReference type="GO" id="GO:0005524">
    <property type="term" value="F:ATP binding"/>
    <property type="evidence" value="ECO:0007669"/>
    <property type="project" value="UniProtKB-KW"/>
</dbReference>
<evidence type="ECO:0000256" key="2">
    <source>
        <dbReference type="SAM" id="MobiDB-lite"/>
    </source>
</evidence>
<dbReference type="KEGG" id="sfic:EIZ62_01035"/>
<evidence type="ECO:0000313" key="5">
    <source>
        <dbReference type="Proteomes" id="UP000422572"/>
    </source>
</evidence>
<evidence type="ECO:0000259" key="3">
    <source>
        <dbReference type="Pfam" id="PF13581"/>
    </source>
</evidence>
<feature type="compositionally biased region" description="Basic and acidic residues" evidence="2">
    <location>
        <begin position="236"/>
        <end position="251"/>
    </location>
</feature>
<dbReference type="Pfam" id="PF13581">
    <property type="entry name" value="HATPase_c_2"/>
    <property type="match status" value="1"/>
</dbReference>
<dbReference type="AlphaFoldDB" id="A0A6I6EZ47"/>
<dbReference type="EMBL" id="CP034279">
    <property type="protein sequence ID" value="QGV76993.1"/>
    <property type="molecule type" value="Genomic_DNA"/>
</dbReference>
<organism evidence="4 5">
    <name type="scientific">Streptomyces ficellus</name>
    <dbReference type="NCBI Taxonomy" id="1977088"/>
    <lineage>
        <taxon>Bacteria</taxon>
        <taxon>Bacillati</taxon>
        <taxon>Actinomycetota</taxon>
        <taxon>Actinomycetes</taxon>
        <taxon>Kitasatosporales</taxon>
        <taxon>Streptomycetaceae</taxon>
        <taxon>Streptomyces</taxon>
    </lineage>
</organism>
<dbReference type="CDD" id="cd16936">
    <property type="entry name" value="HATPase_RsbW-like"/>
    <property type="match status" value="1"/>
</dbReference>
<dbReference type="OrthoDB" id="2696823at2"/>
<dbReference type="InterPro" id="IPR003594">
    <property type="entry name" value="HATPase_dom"/>
</dbReference>
<keyword evidence="1" id="KW-0723">Serine/threonine-protein kinase</keyword>
<dbReference type="InterPro" id="IPR050267">
    <property type="entry name" value="Anti-sigma-factor_SerPK"/>
</dbReference>
<protein>
    <submittedName>
        <fullName evidence="4">ATP-binding protein</fullName>
    </submittedName>
</protein>
<accession>A0A6I6EZ47</accession>
<dbReference type="Proteomes" id="UP000422572">
    <property type="component" value="Chromosome"/>
</dbReference>
<keyword evidence="5" id="KW-1185">Reference proteome</keyword>
<proteinExistence type="predicted"/>
<evidence type="ECO:0000256" key="1">
    <source>
        <dbReference type="ARBA" id="ARBA00022527"/>
    </source>
</evidence>
<feature type="region of interest" description="Disordered" evidence="2">
    <location>
        <begin position="131"/>
        <end position="152"/>
    </location>
</feature>
<dbReference type="SUPFAM" id="SSF55874">
    <property type="entry name" value="ATPase domain of HSP90 chaperone/DNA topoisomerase II/histidine kinase"/>
    <property type="match status" value="1"/>
</dbReference>
<feature type="region of interest" description="Disordered" evidence="2">
    <location>
        <begin position="170"/>
        <end position="290"/>
    </location>
</feature>
<name>A0A6I6EZ47_9ACTN</name>
<feature type="region of interest" description="Disordered" evidence="2">
    <location>
        <begin position="1"/>
        <end position="49"/>
    </location>
</feature>
<keyword evidence="4" id="KW-0067">ATP-binding</keyword>
<dbReference type="GO" id="GO:0004674">
    <property type="term" value="F:protein serine/threonine kinase activity"/>
    <property type="evidence" value="ECO:0007669"/>
    <property type="project" value="UniProtKB-KW"/>
</dbReference>
<feature type="compositionally biased region" description="Polar residues" evidence="2">
    <location>
        <begin position="259"/>
        <end position="269"/>
    </location>
</feature>
<evidence type="ECO:0000313" key="4">
    <source>
        <dbReference type="EMBL" id="QGV76993.1"/>
    </source>
</evidence>
<dbReference type="Gene3D" id="3.30.565.10">
    <property type="entry name" value="Histidine kinase-like ATPase, C-terminal domain"/>
    <property type="match status" value="1"/>
</dbReference>
<sequence>MAPDPLPVSRIHRSPGPARPPAGSTPVPTIRGVPMPRPDSLVTPRTCSRRPAPDAHCCELAADLRAPHSLRMWIAALLDGWHLPRLQDDLALIATELATNAVEHAGTAARITLAFREPEPGRRVVRLEVEDSGPGFAPRSGTSAAPARDARESCAGRGLQLVAALSSAWGARPTAPPASWSGPSCAHDRPWPASTGHGQPPAGSARSTRRHAAPRDPTTGTTGRPAGGSAVVAPEEPLKRIPRSVEMDPHARTALPGSSAHSAASTAPRSATMRGPSVSRSGPCAGALRL</sequence>
<feature type="domain" description="Histidine kinase/HSP90-like ATPase" evidence="3">
    <location>
        <begin position="61"/>
        <end position="167"/>
    </location>
</feature>
<dbReference type="PANTHER" id="PTHR35526:SF3">
    <property type="entry name" value="ANTI-SIGMA-F FACTOR RSBW"/>
    <property type="match status" value="1"/>
</dbReference>
<reference evidence="4 5" key="1">
    <citation type="submission" date="2018-12" db="EMBL/GenBank/DDBJ databases">
        <title>Complete genome sequence of Streptomyces ficellus NRRL8067, the producer of ficellomycin, feldamycin and nojirimycin.</title>
        <authorList>
            <person name="Zhang H."/>
            <person name="Yue R."/>
            <person name="Liu Y."/>
            <person name="Li M."/>
            <person name="Mu H."/>
            <person name="Zhang J."/>
        </authorList>
    </citation>
    <scope>NUCLEOTIDE SEQUENCE [LARGE SCALE GENOMIC DNA]</scope>
    <source>
        <strain evidence="4 5">NRRL 8067</strain>
    </source>
</reference>
<keyword evidence="4" id="KW-0547">Nucleotide-binding</keyword>
<keyword evidence="1" id="KW-0808">Transferase</keyword>
<feature type="compositionally biased region" description="Low complexity" evidence="2">
    <location>
        <begin position="215"/>
        <end position="230"/>
    </location>
</feature>
<keyword evidence="1" id="KW-0418">Kinase</keyword>
<gene>
    <name evidence="4" type="ORF">EIZ62_01035</name>
</gene>